<protein>
    <recommendedName>
        <fullName evidence="2">Bacterial Ig domain-containing protein</fullName>
    </recommendedName>
</protein>
<keyword evidence="1" id="KW-0732">Signal</keyword>
<dbReference type="InterPro" id="IPR013783">
    <property type="entry name" value="Ig-like_fold"/>
</dbReference>
<keyword evidence="4" id="KW-1185">Reference proteome</keyword>
<reference evidence="3 4" key="1">
    <citation type="submission" date="2021-02" db="EMBL/GenBank/DDBJ databases">
        <title>Bacillus sp. RD4P76, an endophyte from a halophyte.</title>
        <authorList>
            <person name="Sun J.-Q."/>
        </authorList>
    </citation>
    <scope>NUCLEOTIDE SEQUENCE [LARGE SCALE GENOMIC DNA]</scope>
    <source>
        <strain evidence="3 4">RD4P76</strain>
    </source>
</reference>
<dbReference type="EMBL" id="JAFELM010000039">
    <property type="protein sequence ID" value="MBM6619155.1"/>
    <property type="molecule type" value="Genomic_DNA"/>
</dbReference>
<feature type="chain" id="PRO_5045874243" description="Bacterial Ig domain-containing protein" evidence="1">
    <location>
        <begin position="31"/>
        <end position="1192"/>
    </location>
</feature>
<feature type="domain" description="Bacterial Ig" evidence="2">
    <location>
        <begin position="868"/>
        <end position="946"/>
    </location>
</feature>
<dbReference type="InterPro" id="IPR041498">
    <property type="entry name" value="Big_6"/>
</dbReference>
<feature type="domain" description="Bacterial Ig" evidence="2">
    <location>
        <begin position="704"/>
        <end position="781"/>
    </location>
</feature>
<dbReference type="SUPFAM" id="SSF51126">
    <property type="entry name" value="Pectin lyase-like"/>
    <property type="match status" value="1"/>
</dbReference>
<feature type="domain" description="Bacterial Ig" evidence="2">
    <location>
        <begin position="625"/>
        <end position="692"/>
    </location>
</feature>
<dbReference type="Proteomes" id="UP001518925">
    <property type="component" value="Unassembled WGS sequence"/>
</dbReference>
<proteinExistence type="predicted"/>
<feature type="domain" description="Bacterial Ig" evidence="2">
    <location>
        <begin position="1030"/>
        <end position="1110"/>
    </location>
</feature>
<evidence type="ECO:0000313" key="3">
    <source>
        <dbReference type="EMBL" id="MBM6619155.1"/>
    </source>
</evidence>
<comment type="caution">
    <text evidence="3">The sequence shown here is derived from an EMBL/GenBank/DDBJ whole genome shotgun (WGS) entry which is preliminary data.</text>
</comment>
<evidence type="ECO:0000313" key="4">
    <source>
        <dbReference type="Proteomes" id="UP001518925"/>
    </source>
</evidence>
<dbReference type="Gene3D" id="2.60.40.10">
    <property type="entry name" value="Immunoglobulins"/>
    <property type="match status" value="8"/>
</dbReference>
<evidence type="ECO:0000256" key="1">
    <source>
        <dbReference type="SAM" id="SignalP"/>
    </source>
</evidence>
<gene>
    <name evidence="3" type="ORF">JR050_15915</name>
</gene>
<dbReference type="Pfam" id="PF17936">
    <property type="entry name" value="Big_6"/>
    <property type="match status" value="10"/>
</dbReference>
<feature type="domain" description="Bacterial Ig" evidence="2">
    <location>
        <begin position="784"/>
        <end position="865"/>
    </location>
</feature>
<feature type="domain" description="Bacterial Ig" evidence="2">
    <location>
        <begin position="1113"/>
        <end position="1191"/>
    </location>
</feature>
<feature type="signal peptide" evidence="1">
    <location>
        <begin position="1"/>
        <end position="30"/>
    </location>
</feature>
<name>A0ABS2DM66_9BACI</name>
<evidence type="ECO:0000259" key="2">
    <source>
        <dbReference type="Pfam" id="PF17936"/>
    </source>
</evidence>
<sequence length="1192" mass="129160">MKLFKRSTSLLLSCFLLFTSIPFTTISASATTVITPTEIPSTITEDLTLVKSNSPYSMKNNVTIESGATLRVEPGVEILGNVKQLTVQGNLDIQGSQEELVVLEDVYLNGQAGGTVSINFADWRKTGIAGVFNRNSTFSMKNSKFAYGSIQLSGTNVDAIISQNLFHNEGRLHVTGIVTEKVFIQGNTFYNHESRDIEVSCYTYNCTEPNNLVIQNNNFYNDHIHLYLTGDNNSPINVANNYWDTSILAKINGMIYDSMGLSTNTEVSPIATSAFPTVYALPTLETPQLEGDTAYEGTTFKGTAPNATKVVLKTKSISGNVVWHETTVNKGRFTFYVPRQLKGTVLELFSYTSNKTSEPKYYTVQPSFWNAKPIVYPVKPGSTVIEGLTKPETQVVVEQDNHIIGTGTSSATGEFEINISQQDDQNLLTVYSTFENQKTDPTTVIVKEKQESEAPSLTEVKLNYNQDFVTGITEPNTNLQVRVNNLSIGDSLSDSNGRFTVTFFNTQKGDIVEVTAVDTEGNRSESVLLEVIDIKQPTISPRAFSNADVFYTGRSETDVTIYIYNSTGTIITSGKTDNYGYYSIPIPRQEAGTWLKIEATDSSGNTTKVEQRVADYVSPIIEQVSTIYEGDTVIEGKTEPNAILELYVNEETSEKLQANSQGHFSYSVTGLVAGNKIKIIATDSSRNSSDPFITEVMPLVKIGAPEVDTISDQSNYITGKTSPNKKVEIYKETILVNEGISTSEGSFNIAIQKQPVGTKLTVVTLNERNQEGEPTIVTVVDKTAPEIPNIATTITDQTRLVSGTAEPLSYVVFSLNEEVIAKVNANDQGEFSADIPMITAHVELKFYAEDQAGNISLVKIIKVKDATPPIVTVNSVTNLTTTVTGVSSETGSVEVKIGSQLFNKTVSAGLPFSITIPVQKEGAMLTIISKDNYGNSSKPVTLIVKDVIAPGAPQVNKVTDQSKEISGKAEVGAVVRVYVGSRQIGYGTSNGAYKLTIPIQKAGTILTIKAIDKAGNSSKVTTIKVVDITAPNKPMFNAVKNNTTTASGKAEPGSIVRLYSGTRIIGYGTSTSKGTFSIRIPVQKVGVKLTANATDLSGNKSSTTYITVLDGIAPGAPKVNAVYSKSYYVTGKAEAYSTVKVKRGTTILGTAKADRYGKYKLKISRQKRGVTLGVSSTDASKNESEQTYIKVR</sequence>
<dbReference type="RefSeq" id="WP_204204509.1">
    <property type="nucleotide sequence ID" value="NZ_JAFELM010000039.1"/>
</dbReference>
<feature type="domain" description="Bacterial Ig" evidence="2">
    <location>
        <begin position="949"/>
        <end position="1027"/>
    </location>
</feature>
<organism evidence="3 4">
    <name type="scientific">Bacillus suaedaesalsae</name>
    <dbReference type="NCBI Taxonomy" id="2810349"/>
    <lineage>
        <taxon>Bacteria</taxon>
        <taxon>Bacillati</taxon>
        <taxon>Bacillota</taxon>
        <taxon>Bacilli</taxon>
        <taxon>Bacillales</taxon>
        <taxon>Bacillaceae</taxon>
        <taxon>Bacillus</taxon>
    </lineage>
</organism>
<feature type="domain" description="Bacterial Ig" evidence="2">
    <location>
        <begin position="543"/>
        <end position="608"/>
    </location>
</feature>
<dbReference type="InterPro" id="IPR011050">
    <property type="entry name" value="Pectin_lyase_fold/virulence"/>
</dbReference>
<feature type="domain" description="Bacterial Ig" evidence="2">
    <location>
        <begin position="373"/>
        <end position="446"/>
    </location>
</feature>
<accession>A0ABS2DM66</accession>
<feature type="domain" description="Bacterial Ig" evidence="2">
    <location>
        <begin position="457"/>
        <end position="533"/>
    </location>
</feature>